<name>A0ABR2A4V8_9ROSI</name>
<dbReference type="EMBL" id="JBBPBN010000383">
    <property type="protein sequence ID" value="KAK8487712.1"/>
    <property type="molecule type" value="Genomic_DNA"/>
</dbReference>
<comment type="caution">
    <text evidence="1">The sequence shown here is derived from an EMBL/GenBank/DDBJ whole genome shotgun (WGS) entry which is preliminary data.</text>
</comment>
<evidence type="ECO:0000313" key="1">
    <source>
        <dbReference type="EMBL" id="KAK8487712.1"/>
    </source>
</evidence>
<proteinExistence type="predicted"/>
<accession>A0ABR2A4V8</accession>
<reference evidence="1 2" key="1">
    <citation type="journal article" date="2024" name="G3 (Bethesda)">
        <title>Genome assembly of Hibiscus sabdariffa L. provides insights into metabolisms of medicinal natural products.</title>
        <authorList>
            <person name="Kim T."/>
        </authorList>
    </citation>
    <scope>NUCLEOTIDE SEQUENCE [LARGE SCALE GENOMIC DNA]</scope>
    <source>
        <strain evidence="1">TK-2024</strain>
        <tissue evidence="1">Old leaves</tissue>
    </source>
</reference>
<evidence type="ECO:0000313" key="2">
    <source>
        <dbReference type="Proteomes" id="UP001396334"/>
    </source>
</evidence>
<organism evidence="1 2">
    <name type="scientific">Hibiscus sabdariffa</name>
    <name type="common">roselle</name>
    <dbReference type="NCBI Taxonomy" id="183260"/>
    <lineage>
        <taxon>Eukaryota</taxon>
        <taxon>Viridiplantae</taxon>
        <taxon>Streptophyta</taxon>
        <taxon>Embryophyta</taxon>
        <taxon>Tracheophyta</taxon>
        <taxon>Spermatophyta</taxon>
        <taxon>Magnoliopsida</taxon>
        <taxon>eudicotyledons</taxon>
        <taxon>Gunneridae</taxon>
        <taxon>Pentapetalae</taxon>
        <taxon>rosids</taxon>
        <taxon>malvids</taxon>
        <taxon>Malvales</taxon>
        <taxon>Malvaceae</taxon>
        <taxon>Malvoideae</taxon>
        <taxon>Hibiscus</taxon>
    </lineage>
</organism>
<protein>
    <submittedName>
        <fullName evidence="1">Uncharacterized protein</fullName>
    </submittedName>
</protein>
<keyword evidence="2" id="KW-1185">Reference proteome</keyword>
<sequence length="84" mass="9735">MAPKKKVVVKDACRPLTLPPRAPSTLSLIVSKFALVRFLTDEDERRYNEEFSDRDFCWEQGFDLSSMDDPHTFAYVHDTIAKLK</sequence>
<gene>
    <name evidence="1" type="ORF">V6N11_031016</name>
</gene>
<dbReference type="Proteomes" id="UP001396334">
    <property type="component" value="Unassembled WGS sequence"/>
</dbReference>